<keyword evidence="2" id="KW-1185">Reference proteome</keyword>
<protein>
    <submittedName>
        <fullName evidence="1">Polyketide synthase 19</fullName>
    </submittedName>
</protein>
<dbReference type="AlphaFoldDB" id="A0AAE1LTM1"/>
<dbReference type="Proteomes" id="UP001219518">
    <property type="component" value="Unassembled WGS sequence"/>
</dbReference>
<accession>A0AAE1LTM1</accession>
<evidence type="ECO:0000313" key="2">
    <source>
        <dbReference type="Proteomes" id="UP001219518"/>
    </source>
</evidence>
<reference evidence="1" key="1">
    <citation type="submission" date="2021-07" db="EMBL/GenBank/DDBJ databases">
        <authorList>
            <person name="Catto M.A."/>
            <person name="Jacobson A."/>
            <person name="Kennedy G."/>
            <person name="Labadie P."/>
            <person name="Hunt B.G."/>
            <person name="Srinivasan R."/>
        </authorList>
    </citation>
    <scope>NUCLEOTIDE SEQUENCE</scope>
    <source>
        <strain evidence="1">PL_HMW_Pooled</strain>
        <tissue evidence="1">Head</tissue>
    </source>
</reference>
<evidence type="ECO:0000313" key="1">
    <source>
        <dbReference type="EMBL" id="KAK3931623.1"/>
    </source>
</evidence>
<sequence>MSVQKTLEEIADLSNATEEAFRAGLCRGLQETSSLCEQLAPTISELPGNVSSLTSDGYLECPTTPIALPPHAGLNTINIVKSLRAWSKNVKPQLTKYLLKTLISEWKCVRSFLEELEIVFKNVQSAYIPTFYSLSCMSIIETLPSYLISDSFDCSALDRRQISLLNGIVYLKLIIPLSVPVTNATFVSLPIPTVNGTYLVLD</sequence>
<gene>
    <name evidence="1" type="ORF">KUF71_007438</name>
</gene>
<dbReference type="EMBL" id="JAHWGI010001427">
    <property type="protein sequence ID" value="KAK3931623.1"/>
    <property type="molecule type" value="Genomic_DNA"/>
</dbReference>
<feature type="non-terminal residue" evidence="1">
    <location>
        <position position="202"/>
    </location>
</feature>
<reference evidence="1" key="2">
    <citation type="journal article" date="2023" name="BMC Genomics">
        <title>Pest status, molecular evolution, and epigenetic factors derived from the genome assembly of Frankliniella fusca, a thysanopteran phytovirus vector.</title>
        <authorList>
            <person name="Catto M.A."/>
            <person name="Labadie P.E."/>
            <person name="Jacobson A.L."/>
            <person name="Kennedy G.G."/>
            <person name="Srinivasan R."/>
            <person name="Hunt B.G."/>
        </authorList>
    </citation>
    <scope>NUCLEOTIDE SEQUENCE</scope>
    <source>
        <strain evidence="1">PL_HMW_Pooled</strain>
    </source>
</reference>
<proteinExistence type="predicted"/>
<comment type="caution">
    <text evidence="1">The sequence shown here is derived from an EMBL/GenBank/DDBJ whole genome shotgun (WGS) entry which is preliminary data.</text>
</comment>
<organism evidence="1 2">
    <name type="scientific">Frankliniella fusca</name>
    <dbReference type="NCBI Taxonomy" id="407009"/>
    <lineage>
        <taxon>Eukaryota</taxon>
        <taxon>Metazoa</taxon>
        <taxon>Ecdysozoa</taxon>
        <taxon>Arthropoda</taxon>
        <taxon>Hexapoda</taxon>
        <taxon>Insecta</taxon>
        <taxon>Pterygota</taxon>
        <taxon>Neoptera</taxon>
        <taxon>Paraneoptera</taxon>
        <taxon>Thysanoptera</taxon>
        <taxon>Terebrantia</taxon>
        <taxon>Thripoidea</taxon>
        <taxon>Thripidae</taxon>
        <taxon>Frankliniella</taxon>
    </lineage>
</organism>
<name>A0AAE1LTM1_9NEOP</name>